<dbReference type="PANTHER" id="PTHR30203">
    <property type="entry name" value="OUTER MEMBRANE CATION EFFLUX PROTEIN"/>
    <property type="match status" value="1"/>
</dbReference>
<feature type="coiled-coil region" evidence="3">
    <location>
        <begin position="381"/>
        <end position="431"/>
    </location>
</feature>
<dbReference type="Gene3D" id="1.20.1600.10">
    <property type="entry name" value="Outer membrane efflux proteins (OEP)"/>
    <property type="match status" value="1"/>
</dbReference>
<dbReference type="RefSeq" id="WP_190314756.1">
    <property type="nucleotide sequence ID" value="NZ_JBHULO010000006.1"/>
</dbReference>
<dbReference type="PANTHER" id="PTHR30203:SF33">
    <property type="entry name" value="BLR4455 PROTEIN"/>
    <property type="match status" value="1"/>
</dbReference>
<dbReference type="PROSITE" id="PS51257">
    <property type="entry name" value="PROKAR_LIPOPROTEIN"/>
    <property type="match status" value="1"/>
</dbReference>
<keyword evidence="2" id="KW-0564">Palmitate</keyword>
<comment type="similarity">
    <text evidence="1 2">Belongs to the outer membrane factor (OMF) (TC 1.B.17) family.</text>
</comment>
<keyword evidence="2" id="KW-1134">Transmembrane beta strand</keyword>
<evidence type="ECO:0000313" key="5">
    <source>
        <dbReference type="Proteomes" id="UP000651112"/>
    </source>
</evidence>
<keyword evidence="5" id="KW-1185">Reference proteome</keyword>
<comment type="subcellular location">
    <subcellularLocation>
        <location evidence="2">Cell membrane</location>
        <topology evidence="2">Lipid-anchor</topology>
    </subcellularLocation>
</comment>
<keyword evidence="2" id="KW-0812">Transmembrane</keyword>
<keyword evidence="2" id="KW-0449">Lipoprotein</keyword>
<proteinExistence type="inferred from homology"/>
<evidence type="ECO:0000256" key="3">
    <source>
        <dbReference type="SAM" id="Coils"/>
    </source>
</evidence>
<dbReference type="Proteomes" id="UP000651112">
    <property type="component" value="Unassembled WGS sequence"/>
</dbReference>
<organism evidence="4 5">
    <name type="scientific">Sphingobacterium chuzhouense</name>
    <dbReference type="NCBI Taxonomy" id="1742264"/>
    <lineage>
        <taxon>Bacteria</taxon>
        <taxon>Pseudomonadati</taxon>
        <taxon>Bacteroidota</taxon>
        <taxon>Sphingobacteriia</taxon>
        <taxon>Sphingobacteriales</taxon>
        <taxon>Sphingobacteriaceae</taxon>
        <taxon>Sphingobacterium</taxon>
    </lineage>
</organism>
<dbReference type="Pfam" id="PF02321">
    <property type="entry name" value="OEP"/>
    <property type="match status" value="2"/>
</dbReference>
<evidence type="ECO:0000256" key="2">
    <source>
        <dbReference type="RuleBase" id="RU362097"/>
    </source>
</evidence>
<comment type="caution">
    <text evidence="4">The sequence shown here is derived from an EMBL/GenBank/DDBJ whole genome shotgun (WGS) entry which is preliminary data.</text>
</comment>
<sequence>MKLMTLKQLVYITAVLVSLSACKVGKRYVQPELNLPESFRGDTLTYQQDTIAFAQVSWRDFFNDPQLIALIDTALVNNYDMRTALKNIEIANRNLRQNKLEYLPSVDANIASVNRQFRSKDFYSNPSSRWYSENGEEAPDRLYNYQSQFSAGFEFSWELDIWGRIAHQQDALKSDFLDSYEAKNAIQTRLIADVAKGYFNLIMLDAQIEVAKRNLQLNDSTLRMIRLQYDAGEITALAIQQTESQRLVAASLLPELEKEIALQENALNVLIGEMPNVVTRGFKIDSLMNTKNSITLGAPLEIVRNRPDIKRAEYALVSANAEMNLRQIMRYPQLSLSGVLGTNAMLPKNWYNIPGALLGGFVGGLTTPIFRNGRLKNQWEVAKIEREKAELELQKTVMEAVHEVSNAVITVEKQKEQIELTRLRVENSELAVKNASLLFMSDYATYLEVITAQSNALDSELALVDIRQKQLEAYVDLYRALGGGWQEPTTETAE</sequence>
<evidence type="ECO:0000313" key="4">
    <source>
        <dbReference type="EMBL" id="MBD1423103.1"/>
    </source>
</evidence>
<name>A0ABR7XVR4_9SPHI</name>
<keyword evidence="2" id="KW-0472">Membrane</keyword>
<dbReference type="Gene3D" id="2.20.200.10">
    <property type="entry name" value="Outer membrane efflux proteins (OEP)"/>
    <property type="match status" value="1"/>
</dbReference>
<dbReference type="NCBIfam" id="TIGR01845">
    <property type="entry name" value="outer_NodT"/>
    <property type="match status" value="1"/>
</dbReference>
<dbReference type="InterPro" id="IPR003423">
    <property type="entry name" value="OMP_efflux"/>
</dbReference>
<evidence type="ECO:0000256" key="1">
    <source>
        <dbReference type="ARBA" id="ARBA00007613"/>
    </source>
</evidence>
<reference evidence="4 5" key="1">
    <citation type="submission" date="2020-08" db="EMBL/GenBank/DDBJ databases">
        <title>Sphingobacterium sp. DN00404 isolated from aquaculture water.</title>
        <authorList>
            <person name="Zhang M."/>
        </authorList>
    </citation>
    <scope>NUCLEOTIDE SEQUENCE [LARGE SCALE GENOMIC DNA]</scope>
    <source>
        <strain evidence="4 5">KCTC 42746</strain>
    </source>
</reference>
<dbReference type="SUPFAM" id="SSF56954">
    <property type="entry name" value="Outer membrane efflux proteins (OEP)"/>
    <property type="match status" value="1"/>
</dbReference>
<protein>
    <submittedName>
        <fullName evidence="4">Efflux transporter outer membrane subunit</fullName>
    </submittedName>
</protein>
<accession>A0ABR7XVR4</accession>
<keyword evidence="3" id="KW-0175">Coiled coil</keyword>
<gene>
    <name evidence="4" type="ORF">H8B21_16150</name>
</gene>
<dbReference type="InterPro" id="IPR010131">
    <property type="entry name" value="MdtP/NodT-like"/>
</dbReference>
<dbReference type="EMBL" id="JACNYL010000003">
    <property type="protein sequence ID" value="MBD1423103.1"/>
    <property type="molecule type" value="Genomic_DNA"/>
</dbReference>